<feature type="transmembrane region" description="Helical" evidence="6">
    <location>
        <begin position="30"/>
        <end position="45"/>
    </location>
</feature>
<evidence type="ECO:0000256" key="6">
    <source>
        <dbReference type="SAM" id="Phobius"/>
    </source>
</evidence>
<evidence type="ECO:0000256" key="2">
    <source>
        <dbReference type="ARBA" id="ARBA00007375"/>
    </source>
</evidence>
<keyword evidence="8" id="KW-1185">Reference proteome</keyword>
<gene>
    <name evidence="7" type="ORF">ACFSR2_24215</name>
</gene>
<keyword evidence="5 6" id="KW-0472">Membrane</keyword>
<comment type="subcellular location">
    <subcellularLocation>
        <location evidence="1">Membrane</location>
        <topology evidence="1">Multi-pass membrane protein</topology>
    </subcellularLocation>
</comment>
<evidence type="ECO:0000256" key="1">
    <source>
        <dbReference type="ARBA" id="ARBA00004141"/>
    </source>
</evidence>
<evidence type="ECO:0000313" key="7">
    <source>
        <dbReference type="EMBL" id="MFD2524028.1"/>
    </source>
</evidence>
<keyword evidence="3 6" id="KW-0812">Transmembrane</keyword>
<sequence>MNRNQTIIFFTLSCINIISGLINIEWLGYISKPLLMITLAFFYFHHTRSTFNNRDKIVILGLLFSCFGDTFLMFQKQDHIFFLLGLGSFLLAQVCYIVLFQQEGKSLHFRWLPFISYSCLLLFFLLNKIPADFKIPIIIYAIVITLMGIRASERQVNEKSKSYELVLIGAVLFIISDSLIALSKFVVNIPLSGLWIMSTYVVAQYLIIHGLLISRRT</sequence>
<protein>
    <submittedName>
        <fullName evidence="7">Lysoplasmalogenase</fullName>
    </submittedName>
</protein>
<dbReference type="Pfam" id="PF07947">
    <property type="entry name" value="YhhN"/>
    <property type="match status" value="1"/>
</dbReference>
<reference evidence="8" key="1">
    <citation type="journal article" date="2019" name="Int. J. Syst. Evol. Microbiol.">
        <title>The Global Catalogue of Microorganisms (GCM) 10K type strain sequencing project: providing services to taxonomists for standard genome sequencing and annotation.</title>
        <authorList>
            <consortium name="The Broad Institute Genomics Platform"/>
            <consortium name="The Broad Institute Genome Sequencing Center for Infectious Disease"/>
            <person name="Wu L."/>
            <person name="Ma J."/>
        </authorList>
    </citation>
    <scope>NUCLEOTIDE SEQUENCE [LARGE SCALE GENOMIC DNA]</scope>
    <source>
        <strain evidence="8">KCTC 52344</strain>
    </source>
</reference>
<name>A0ABW5JG07_9BACT</name>
<feature type="transmembrane region" description="Helical" evidence="6">
    <location>
        <begin position="7"/>
        <end position="24"/>
    </location>
</feature>
<dbReference type="EMBL" id="JBHULC010000039">
    <property type="protein sequence ID" value="MFD2524028.1"/>
    <property type="molecule type" value="Genomic_DNA"/>
</dbReference>
<evidence type="ECO:0000256" key="5">
    <source>
        <dbReference type="ARBA" id="ARBA00023136"/>
    </source>
</evidence>
<feature type="transmembrane region" description="Helical" evidence="6">
    <location>
        <begin position="135"/>
        <end position="153"/>
    </location>
</feature>
<feature type="transmembrane region" description="Helical" evidence="6">
    <location>
        <begin position="165"/>
        <end position="187"/>
    </location>
</feature>
<keyword evidence="4 6" id="KW-1133">Transmembrane helix</keyword>
<evidence type="ECO:0000256" key="3">
    <source>
        <dbReference type="ARBA" id="ARBA00022692"/>
    </source>
</evidence>
<feature type="transmembrane region" description="Helical" evidence="6">
    <location>
        <begin position="193"/>
        <end position="213"/>
    </location>
</feature>
<accession>A0ABW5JG07</accession>
<feature type="transmembrane region" description="Helical" evidence="6">
    <location>
        <begin position="111"/>
        <end position="129"/>
    </location>
</feature>
<proteinExistence type="inferred from homology"/>
<evidence type="ECO:0000313" key="8">
    <source>
        <dbReference type="Proteomes" id="UP001597510"/>
    </source>
</evidence>
<organism evidence="7 8">
    <name type="scientific">Emticicia soli</name>
    <dbReference type="NCBI Taxonomy" id="2027878"/>
    <lineage>
        <taxon>Bacteria</taxon>
        <taxon>Pseudomonadati</taxon>
        <taxon>Bacteroidota</taxon>
        <taxon>Cytophagia</taxon>
        <taxon>Cytophagales</taxon>
        <taxon>Leadbetterellaceae</taxon>
        <taxon>Emticicia</taxon>
    </lineage>
</organism>
<evidence type="ECO:0000256" key="4">
    <source>
        <dbReference type="ARBA" id="ARBA00022989"/>
    </source>
</evidence>
<feature type="transmembrane region" description="Helical" evidence="6">
    <location>
        <begin position="57"/>
        <end position="74"/>
    </location>
</feature>
<comment type="similarity">
    <text evidence="2">Belongs to the TMEM86 family.</text>
</comment>
<comment type="caution">
    <text evidence="7">The sequence shown here is derived from an EMBL/GenBank/DDBJ whole genome shotgun (WGS) entry which is preliminary data.</text>
</comment>
<feature type="transmembrane region" description="Helical" evidence="6">
    <location>
        <begin position="80"/>
        <end position="99"/>
    </location>
</feature>
<dbReference type="RefSeq" id="WP_340238642.1">
    <property type="nucleotide sequence ID" value="NZ_JBBEWC010000010.1"/>
</dbReference>
<dbReference type="InterPro" id="IPR012506">
    <property type="entry name" value="TMEM86B-like"/>
</dbReference>
<dbReference type="Proteomes" id="UP001597510">
    <property type="component" value="Unassembled WGS sequence"/>
</dbReference>
<dbReference type="PANTHER" id="PTHR31885">
    <property type="entry name" value="GH04784P"/>
    <property type="match status" value="1"/>
</dbReference>
<dbReference type="PANTHER" id="PTHR31885:SF6">
    <property type="entry name" value="GH04784P"/>
    <property type="match status" value="1"/>
</dbReference>